<sequence>MHFKFKHFETIITIHYLELNLTGEIEFLKYLKNTWFESINYGWFEGLAESVPVPYFNNATKMIRNRSIYS</sequence>
<evidence type="ECO:0000313" key="2">
    <source>
        <dbReference type="Proteomes" id="UP000276133"/>
    </source>
</evidence>
<dbReference type="AlphaFoldDB" id="A0A3M7QM33"/>
<accession>A0A3M7QM33</accession>
<dbReference type="Proteomes" id="UP000276133">
    <property type="component" value="Unassembled WGS sequence"/>
</dbReference>
<reference evidence="1 2" key="1">
    <citation type="journal article" date="2018" name="Sci. Rep.">
        <title>Genomic signatures of local adaptation to the degree of environmental predictability in rotifers.</title>
        <authorList>
            <person name="Franch-Gras L."/>
            <person name="Hahn C."/>
            <person name="Garcia-Roger E.M."/>
            <person name="Carmona M.J."/>
            <person name="Serra M."/>
            <person name="Gomez A."/>
        </authorList>
    </citation>
    <scope>NUCLEOTIDE SEQUENCE [LARGE SCALE GENOMIC DNA]</scope>
    <source>
        <strain evidence="1">HYR1</strain>
    </source>
</reference>
<evidence type="ECO:0000313" key="1">
    <source>
        <dbReference type="EMBL" id="RNA12329.1"/>
    </source>
</evidence>
<name>A0A3M7QM33_BRAPC</name>
<organism evidence="1 2">
    <name type="scientific">Brachionus plicatilis</name>
    <name type="common">Marine rotifer</name>
    <name type="synonym">Brachionus muelleri</name>
    <dbReference type="NCBI Taxonomy" id="10195"/>
    <lineage>
        <taxon>Eukaryota</taxon>
        <taxon>Metazoa</taxon>
        <taxon>Spiralia</taxon>
        <taxon>Gnathifera</taxon>
        <taxon>Rotifera</taxon>
        <taxon>Eurotatoria</taxon>
        <taxon>Monogononta</taxon>
        <taxon>Pseudotrocha</taxon>
        <taxon>Ploima</taxon>
        <taxon>Brachionidae</taxon>
        <taxon>Brachionus</taxon>
    </lineage>
</organism>
<comment type="caution">
    <text evidence="1">The sequence shown here is derived from an EMBL/GenBank/DDBJ whole genome shotgun (WGS) entry which is preliminary data.</text>
</comment>
<dbReference type="EMBL" id="REGN01005717">
    <property type="protein sequence ID" value="RNA12329.1"/>
    <property type="molecule type" value="Genomic_DNA"/>
</dbReference>
<protein>
    <submittedName>
        <fullName evidence="1">Uncharacterized protein</fullName>
    </submittedName>
</protein>
<proteinExistence type="predicted"/>
<keyword evidence="2" id="KW-1185">Reference proteome</keyword>
<gene>
    <name evidence="1" type="ORF">BpHYR1_041804</name>
</gene>